<name>A0A423PQT8_9GAMM</name>
<feature type="transmembrane region" description="Helical" evidence="1">
    <location>
        <begin position="182"/>
        <end position="203"/>
    </location>
</feature>
<evidence type="ECO:0000313" key="3">
    <source>
        <dbReference type="Proteomes" id="UP000283993"/>
    </source>
</evidence>
<evidence type="ECO:0000313" key="2">
    <source>
        <dbReference type="EMBL" id="ROO27974.1"/>
    </source>
</evidence>
<keyword evidence="1" id="KW-1133">Transmembrane helix</keyword>
<feature type="transmembrane region" description="Helical" evidence="1">
    <location>
        <begin position="370"/>
        <end position="398"/>
    </location>
</feature>
<comment type="caution">
    <text evidence="2">The sequence shown here is derived from an EMBL/GenBank/DDBJ whole genome shotgun (WGS) entry which is preliminary data.</text>
</comment>
<dbReference type="AlphaFoldDB" id="A0A423PQT8"/>
<keyword evidence="1" id="KW-0812">Transmembrane</keyword>
<gene>
    <name evidence="2" type="ORF">SAOR_06595</name>
</gene>
<feature type="transmembrane region" description="Helical" evidence="1">
    <location>
        <begin position="454"/>
        <end position="474"/>
    </location>
</feature>
<sequence>MRARPLGSLLRRCADYSLPLCMVCTLAVIVGDLDAARWPARLALVVYLAAQWRRQSRLARGLLLTGLALAFGIAVLHTRPAPLLAHALDRFCFFATFVSALGMLRIAAMRSRLIRESGQALVRQRPTRRYPILALGTGLFGIIVNIGVLSLFGALIKRSNSLRAAGGHEWIRDTRERRMMLAMLRGFALVPLTSPLSITMAVILSNMPALTWFDIAPVALPTGALVFGLGWLFDWLQRPAPSGLAVPEAEAPSLAPFGRFVMLAGAITCTVFGVAAIGGIGLPVAVLIACPLSAFAWLALQRRRLGGGTGVGRAALLLSRHARLIFGANRIEIAVLGGSGFLGALVAPLVDTERLGDLLLASGLHGPAAAVTAMLVVTAFAQIGLNPIVSATLILGVLPDPATIDLHPVVLAAALMSAWALSMLSSPFTAVMLILSGLTGRSTYAITWRWNGAFFLLTTVALSLWLIALGLVMTPAGAPG</sequence>
<feature type="transmembrane region" description="Helical" evidence="1">
    <location>
        <begin position="88"/>
        <end position="108"/>
    </location>
</feature>
<reference evidence="2 3" key="1">
    <citation type="submission" date="2013-10" db="EMBL/GenBank/DDBJ databases">
        <title>Salinisphaera orenii MK-B5 Genome Sequencing.</title>
        <authorList>
            <person name="Lai Q."/>
            <person name="Li C."/>
            <person name="Shao Z."/>
        </authorList>
    </citation>
    <scope>NUCLEOTIDE SEQUENCE [LARGE SCALE GENOMIC DNA]</scope>
    <source>
        <strain evidence="2 3">MK-B5</strain>
    </source>
</reference>
<feature type="transmembrane region" description="Helical" evidence="1">
    <location>
        <begin position="257"/>
        <end position="276"/>
    </location>
</feature>
<organism evidence="2 3">
    <name type="scientific">Salinisphaera orenii MK-B5</name>
    <dbReference type="NCBI Taxonomy" id="856730"/>
    <lineage>
        <taxon>Bacteria</taxon>
        <taxon>Pseudomonadati</taxon>
        <taxon>Pseudomonadota</taxon>
        <taxon>Gammaproteobacteria</taxon>
        <taxon>Salinisphaerales</taxon>
        <taxon>Salinisphaeraceae</taxon>
        <taxon>Salinisphaera</taxon>
    </lineage>
</organism>
<protein>
    <recommendedName>
        <fullName evidence="4">H+/citrate symporter</fullName>
    </recommendedName>
</protein>
<feature type="transmembrane region" description="Helical" evidence="1">
    <location>
        <begin position="410"/>
        <end position="434"/>
    </location>
</feature>
<feature type="transmembrane region" description="Helical" evidence="1">
    <location>
        <begin position="215"/>
        <end position="236"/>
    </location>
</feature>
<dbReference type="Proteomes" id="UP000283993">
    <property type="component" value="Unassembled WGS sequence"/>
</dbReference>
<keyword evidence="1" id="KW-0472">Membrane</keyword>
<dbReference type="EMBL" id="AYKH01000011">
    <property type="protein sequence ID" value="ROO27974.1"/>
    <property type="molecule type" value="Genomic_DNA"/>
</dbReference>
<evidence type="ECO:0000256" key="1">
    <source>
        <dbReference type="SAM" id="Phobius"/>
    </source>
</evidence>
<accession>A0A423PQT8</accession>
<keyword evidence="3" id="KW-1185">Reference proteome</keyword>
<evidence type="ECO:0008006" key="4">
    <source>
        <dbReference type="Google" id="ProtNLM"/>
    </source>
</evidence>
<proteinExistence type="predicted"/>
<feature type="transmembrane region" description="Helical" evidence="1">
    <location>
        <begin position="58"/>
        <end position="76"/>
    </location>
</feature>
<dbReference type="RefSeq" id="WP_221179906.1">
    <property type="nucleotide sequence ID" value="NZ_AYKH01000011.1"/>
</dbReference>
<feature type="transmembrane region" description="Helical" evidence="1">
    <location>
        <begin position="132"/>
        <end position="156"/>
    </location>
</feature>